<keyword evidence="1" id="KW-0812">Transmembrane</keyword>
<feature type="transmembrane region" description="Helical" evidence="1">
    <location>
        <begin position="52"/>
        <end position="74"/>
    </location>
</feature>
<protein>
    <recommendedName>
        <fullName evidence="2">DUF6533 domain-containing protein</fullName>
    </recommendedName>
</protein>
<keyword evidence="4" id="KW-1185">Reference proteome</keyword>
<evidence type="ECO:0000313" key="3">
    <source>
        <dbReference type="EMBL" id="RDB19736.1"/>
    </source>
</evidence>
<proteinExistence type="predicted"/>
<dbReference type="Proteomes" id="UP000076154">
    <property type="component" value="Unassembled WGS sequence"/>
</dbReference>
<dbReference type="STRING" id="39966.A0A369JLS4"/>
<accession>A0A369JLS4</accession>
<evidence type="ECO:0000313" key="4">
    <source>
        <dbReference type="Proteomes" id="UP000076154"/>
    </source>
</evidence>
<comment type="caution">
    <text evidence="3">The sequence shown here is derived from an EMBL/GenBank/DDBJ whole genome shotgun (WGS) entry which is preliminary data.</text>
</comment>
<dbReference type="OrthoDB" id="2745134at2759"/>
<dbReference type="InterPro" id="IPR045340">
    <property type="entry name" value="DUF6533"/>
</dbReference>
<dbReference type="Pfam" id="PF20151">
    <property type="entry name" value="DUF6533"/>
    <property type="match status" value="1"/>
</dbReference>
<dbReference type="EMBL" id="LUEZ02000076">
    <property type="protein sequence ID" value="RDB19736.1"/>
    <property type="molecule type" value="Genomic_DNA"/>
</dbReference>
<name>A0A369JLS4_HYPMA</name>
<gene>
    <name evidence="3" type="ORF">Hypma_013174</name>
</gene>
<organism evidence="3 4">
    <name type="scientific">Hypsizygus marmoreus</name>
    <name type="common">White beech mushroom</name>
    <name type="synonym">Agaricus marmoreus</name>
    <dbReference type="NCBI Taxonomy" id="39966"/>
    <lineage>
        <taxon>Eukaryota</taxon>
        <taxon>Fungi</taxon>
        <taxon>Dikarya</taxon>
        <taxon>Basidiomycota</taxon>
        <taxon>Agaricomycotina</taxon>
        <taxon>Agaricomycetes</taxon>
        <taxon>Agaricomycetidae</taxon>
        <taxon>Agaricales</taxon>
        <taxon>Tricholomatineae</taxon>
        <taxon>Lyophyllaceae</taxon>
        <taxon>Hypsizygus</taxon>
    </lineage>
</organism>
<feature type="domain" description="DUF6533" evidence="2">
    <location>
        <begin position="23"/>
        <end position="68"/>
    </location>
</feature>
<reference evidence="3" key="1">
    <citation type="submission" date="2018-04" db="EMBL/GenBank/DDBJ databases">
        <title>Whole genome sequencing of Hypsizygus marmoreus.</title>
        <authorList>
            <person name="Choi I.-G."/>
            <person name="Min B."/>
            <person name="Kim J.-G."/>
            <person name="Kim S."/>
            <person name="Oh Y.-L."/>
            <person name="Kong W.-S."/>
            <person name="Park H."/>
            <person name="Jeong J."/>
            <person name="Song E.-S."/>
        </authorList>
    </citation>
    <scope>NUCLEOTIDE SEQUENCE [LARGE SCALE GENOMIC DNA]</scope>
    <source>
        <strain evidence="3">51987-8</strain>
    </source>
</reference>
<dbReference type="AlphaFoldDB" id="A0A369JLS4"/>
<keyword evidence="1" id="KW-0472">Membrane</keyword>
<evidence type="ECO:0000259" key="2">
    <source>
        <dbReference type="Pfam" id="PF20151"/>
    </source>
</evidence>
<feature type="transmembrane region" description="Helical" evidence="1">
    <location>
        <begin position="94"/>
        <end position="115"/>
    </location>
</feature>
<evidence type="ECO:0000256" key="1">
    <source>
        <dbReference type="SAM" id="Phobius"/>
    </source>
</evidence>
<sequence length="147" mass="16683">MDPATPDVHALIEAAQHLNAGKYFQLAAYVVLIFDHILTFSEEVEKIWKRKITGAAILFLINRYGTPLAVIIIIEAYHDPNWTHSVTPFDENVRFIVLTMVGFPRFSGVPAICCLRRRFYDFSDLVMRAGKRQVRVRSGGEKKVSGC</sequence>
<dbReference type="InParanoid" id="A0A369JLS4"/>
<keyword evidence="1" id="KW-1133">Transmembrane helix</keyword>